<keyword evidence="2" id="KW-1185">Reference proteome</keyword>
<dbReference type="AlphaFoldDB" id="A0A3E1RCV5"/>
<evidence type="ECO:0008006" key="3">
    <source>
        <dbReference type="Google" id="ProtNLM"/>
    </source>
</evidence>
<name>A0A3E1RCV5_9BURK</name>
<comment type="caution">
    <text evidence="1">The sequence shown here is derived from an EMBL/GenBank/DDBJ whole genome shotgun (WGS) entry which is preliminary data.</text>
</comment>
<dbReference type="Proteomes" id="UP000260665">
    <property type="component" value="Unassembled WGS sequence"/>
</dbReference>
<gene>
    <name evidence="1" type="ORF">DIC66_08625</name>
</gene>
<dbReference type="RefSeq" id="WP_117176141.1">
    <property type="nucleotide sequence ID" value="NZ_QFZK01000004.1"/>
</dbReference>
<dbReference type="EMBL" id="QFZK01000004">
    <property type="protein sequence ID" value="RFO97195.1"/>
    <property type="molecule type" value="Genomic_DNA"/>
</dbReference>
<protein>
    <recommendedName>
        <fullName evidence="3">Ppx/GppA phosphatase domain-containing protein</fullName>
    </recommendedName>
</protein>
<dbReference type="Gene3D" id="3.30.420.150">
    <property type="entry name" value="Exopolyphosphatase. Domain 2"/>
    <property type="match status" value="1"/>
</dbReference>
<sequence length="186" mass="20211">MPHNATTKAMHQHYASARQNAGPGACILALHLGAQQCGMALGTGPTADRMQVLPLGLERTAAEQFRTTPPTPLALENAIMVVEDVVMPLRAHIPRDAQLFCCDAAVREIALLSGVPQQPVMVLSLEAMERSFNRLSRVVQGMPAVHEGLPESNAFATALLILREFMHHLQFDAITVLENPVHGLER</sequence>
<evidence type="ECO:0000313" key="1">
    <source>
        <dbReference type="EMBL" id="RFO97195.1"/>
    </source>
</evidence>
<reference evidence="1 2" key="1">
    <citation type="submission" date="2018-05" db="EMBL/GenBank/DDBJ databases">
        <title>Rhodoferax soyangensis sp.nov., isolated from an oligotrophic freshwater lake.</title>
        <authorList>
            <person name="Park M."/>
        </authorList>
    </citation>
    <scope>NUCLEOTIDE SEQUENCE [LARGE SCALE GENOMIC DNA]</scope>
    <source>
        <strain evidence="1 2">IMCC26218</strain>
    </source>
</reference>
<accession>A0A3E1RCV5</accession>
<organism evidence="1 2">
    <name type="scientific">Rhodoferax lacus</name>
    <dbReference type="NCBI Taxonomy" id="2184758"/>
    <lineage>
        <taxon>Bacteria</taxon>
        <taxon>Pseudomonadati</taxon>
        <taxon>Pseudomonadota</taxon>
        <taxon>Betaproteobacteria</taxon>
        <taxon>Burkholderiales</taxon>
        <taxon>Comamonadaceae</taxon>
        <taxon>Rhodoferax</taxon>
    </lineage>
</organism>
<proteinExistence type="predicted"/>
<dbReference type="OrthoDB" id="6504658at2"/>
<evidence type="ECO:0000313" key="2">
    <source>
        <dbReference type="Proteomes" id="UP000260665"/>
    </source>
</evidence>